<dbReference type="InterPro" id="IPR052156">
    <property type="entry name" value="BCAA_Transport_ATP-bd_LivF"/>
</dbReference>
<keyword evidence="4 7" id="KW-0067">ATP-binding</keyword>
<comment type="similarity">
    <text evidence="1">Belongs to the ABC transporter superfamily.</text>
</comment>
<dbReference type="Gene3D" id="3.40.50.300">
    <property type="entry name" value="P-loop containing nucleotide triphosphate hydrolases"/>
    <property type="match status" value="1"/>
</dbReference>
<dbReference type="InterPro" id="IPR003593">
    <property type="entry name" value="AAA+_ATPase"/>
</dbReference>
<dbReference type="Pfam" id="PF00005">
    <property type="entry name" value="ABC_tran"/>
    <property type="match status" value="1"/>
</dbReference>
<dbReference type="PROSITE" id="PS00211">
    <property type="entry name" value="ABC_TRANSPORTER_1"/>
    <property type="match status" value="1"/>
</dbReference>
<dbReference type="RefSeq" id="WP_212700230.1">
    <property type="nucleotide sequence ID" value="NZ_JADMKU010000004.1"/>
</dbReference>
<evidence type="ECO:0000256" key="2">
    <source>
        <dbReference type="ARBA" id="ARBA00022448"/>
    </source>
</evidence>
<gene>
    <name evidence="7" type="ORF">IT775_06230</name>
</gene>
<evidence type="ECO:0000256" key="5">
    <source>
        <dbReference type="ARBA" id="ARBA00022970"/>
    </source>
</evidence>
<dbReference type="PANTHER" id="PTHR43820">
    <property type="entry name" value="HIGH-AFFINITY BRANCHED-CHAIN AMINO ACID TRANSPORT ATP-BINDING PROTEIN LIVF"/>
    <property type="match status" value="1"/>
</dbReference>
<dbReference type="SMART" id="SM00382">
    <property type="entry name" value="AAA"/>
    <property type="match status" value="1"/>
</dbReference>
<dbReference type="EMBL" id="JADMKU010000004">
    <property type="protein sequence ID" value="MBR9650715.1"/>
    <property type="molecule type" value="Genomic_DNA"/>
</dbReference>
<protein>
    <submittedName>
        <fullName evidence="7">ABC transporter ATP-binding protein</fullName>
    </submittedName>
</protein>
<dbReference type="SUPFAM" id="SSF52540">
    <property type="entry name" value="P-loop containing nucleoside triphosphate hydrolases"/>
    <property type="match status" value="1"/>
</dbReference>
<dbReference type="Proteomes" id="UP001195941">
    <property type="component" value="Unassembled WGS sequence"/>
</dbReference>
<evidence type="ECO:0000256" key="1">
    <source>
        <dbReference type="ARBA" id="ARBA00005417"/>
    </source>
</evidence>
<evidence type="ECO:0000313" key="7">
    <source>
        <dbReference type="EMBL" id="MBR9650715.1"/>
    </source>
</evidence>
<sequence>MSFLKLSHVSAFYGPSQALFDVDLAVGEGEVLALMGRNGMGKSTTLKVICRLLKHRGGSVLFDDRDLSRLKPHQAARAGIGLVPEGRRCFTNLTVHENLIAAARPGAWDFAAVSDLFPRLAERRDQLAGSLSGGEQQMLAIGRALMTNPRLLILDEATEGLAPVVRLEIWAAIARLKAETGLAIIVVDKSLKELASVADSAVILEKGRSVWAGAFADLTPDITDRHLGI</sequence>
<dbReference type="PANTHER" id="PTHR43820:SF2">
    <property type="entry name" value="ABC TRANSPORTER ATP-BINDING PROTEIN"/>
    <property type="match status" value="1"/>
</dbReference>
<reference evidence="7 8" key="1">
    <citation type="journal article" date="2021" name="Arch. Microbiol.">
        <title>Thalassobius aquimarinus sp. nov., isolated from the Sea of Japan seashore.</title>
        <authorList>
            <person name="Kurilenko V.V."/>
            <person name="Romanenko L.A."/>
            <person name="Chernysheva N.Y."/>
            <person name="Velansky P.V."/>
            <person name="Tekutyeva L.A."/>
            <person name="Isaeva M.P."/>
            <person name="Mikhailov V.V."/>
        </authorList>
    </citation>
    <scope>NUCLEOTIDE SEQUENCE [LARGE SCALE GENOMIC DNA]</scope>
    <source>
        <strain evidence="7 8">KMM 8518</strain>
    </source>
</reference>
<accession>A0ABS5HP34</accession>
<keyword evidence="2" id="KW-0813">Transport</keyword>
<feature type="domain" description="ABC transporter" evidence="6">
    <location>
        <begin position="4"/>
        <end position="229"/>
    </location>
</feature>
<dbReference type="InterPro" id="IPR027417">
    <property type="entry name" value="P-loop_NTPase"/>
</dbReference>
<evidence type="ECO:0000313" key="8">
    <source>
        <dbReference type="Proteomes" id="UP001195941"/>
    </source>
</evidence>
<evidence type="ECO:0000256" key="4">
    <source>
        <dbReference type="ARBA" id="ARBA00022840"/>
    </source>
</evidence>
<name>A0ABS5HP34_9RHOB</name>
<dbReference type="InterPro" id="IPR017871">
    <property type="entry name" value="ABC_transporter-like_CS"/>
</dbReference>
<dbReference type="CDD" id="cd03224">
    <property type="entry name" value="ABC_TM1139_LivF_branched"/>
    <property type="match status" value="1"/>
</dbReference>
<dbReference type="InterPro" id="IPR003439">
    <property type="entry name" value="ABC_transporter-like_ATP-bd"/>
</dbReference>
<evidence type="ECO:0000256" key="3">
    <source>
        <dbReference type="ARBA" id="ARBA00022741"/>
    </source>
</evidence>
<proteinExistence type="inferred from homology"/>
<organism evidence="7 8">
    <name type="scientific">Thalassovita aquimarina</name>
    <dbReference type="NCBI Taxonomy" id="2785917"/>
    <lineage>
        <taxon>Bacteria</taxon>
        <taxon>Pseudomonadati</taxon>
        <taxon>Pseudomonadota</taxon>
        <taxon>Alphaproteobacteria</taxon>
        <taxon>Rhodobacterales</taxon>
        <taxon>Roseobacteraceae</taxon>
        <taxon>Thalassovita</taxon>
    </lineage>
</organism>
<dbReference type="GO" id="GO:0005524">
    <property type="term" value="F:ATP binding"/>
    <property type="evidence" value="ECO:0007669"/>
    <property type="project" value="UniProtKB-KW"/>
</dbReference>
<dbReference type="PROSITE" id="PS50893">
    <property type="entry name" value="ABC_TRANSPORTER_2"/>
    <property type="match status" value="1"/>
</dbReference>
<keyword evidence="5" id="KW-0029">Amino-acid transport</keyword>
<comment type="caution">
    <text evidence="7">The sequence shown here is derived from an EMBL/GenBank/DDBJ whole genome shotgun (WGS) entry which is preliminary data.</text>
</comment>
<keyword evidence="8" id="KW-1185">Reference proteome</keyword>
<keyword evidence="3" id="KW-0547">Nucleotide-binding</keyword>
<evidence type="ECO:0000259" key="6">
    <source>
        <dbReference type="PROSITE" id="PS50893"/>
    </source>
</evidence>